<dbReference type="SUPFAM" id="SSF46689">
    <property type="entry name" value="Homeodomain-like"/>
    <property type="match status" value="1"/>
</dbReference>
<keyword evidence="7" id="KW-1185">Reference proteome</keyword>
<gene>
    <name evidence="6" type="ORF">SAMN05421748_103210</name>
</gene>
<dbReference type="PANTHER" id="PTHR30055:SF234">
    <property type="entry name" value="HTH-TYPE TRANSCRIPTIONAL REGULATOR BETI"/>
    <property type="match status" value="1"/>
</dbReference>
<organism evidence="6 7">
    <name type="scientific">Paractinoplanes atraurantiacus</name>
    <dbReference type="NCBI Taxonomy" id="1036182"/>
    <lineage>
        <taxon>Bacteria</taxon>
        <taxon>Bacillati</taxon>
        <taxon>Actinomycetota</taxon>
        <taxon>Actinomycetes</taxon>
        <taxon>Micromonosporales</taxon>
        <taxon>Micromonosporaceae</taxon>
        <taxon>Paractinoplanes</taxon>
    </lineage>
</organism>
<dbReference type="InterPro" id="IPR036271">
    <property type="entry name" value="Tet_transcr_reg_TetR-rel_C_sf"/>
</dbReference>
<dbReference type="EMBL" id="OBDY01000003">
    <property type="protein sequence ID" value="SNY29209.1"/>
    <property type="molecule type" value="Genomic_DNA"/>
</dbReference>
<feature type="DNA-binding region" description="H-T-H motif" evidence="4">
    <location>
        <begin position="47"/>
        <end position="66"/>
    </location>
</feature>
<reference evidence="6 7" key="1">
    <citation type="submission" date="2017-09" db="EMBL/GenBank/DDBJ databases">
        <authorList>
            <person name="Ehlers B."/>
            <person name="Leendertz F.H."/>
        </authorList>
    </citation>
    <scope>NUCLEOTIDE SEQUENCE [LARGE SCALE GENOMIC DNA]</scope>
    <source>
        <strain evidence="6 7">CGMCC 4.6857</strain>
    </source>
</reference>
<evidence type="ECO:0000259" key="5">
    <source>
        <dbReference type="PROSITE" id="PS50977"/>
    </source>
</evidence>
<dbReference type="Gene3D" id="1.10.357.10">
    <property type="entry name" value="Tetracycline Repressor, domain 2"/>
    <property type="match status" value="1"/>
</dbReference>
<dbReference type="InterPro" id="IPR001647">
    <property type="entry name" value="HTH_TetR"/>
</dbReference>
<dbReference type="InterPro" id="IPR050109">
    <property type="entry name" value="HTH-type_TetR-like_transc_reg"/>
</dbReference>
<evidence type="ECO:0000256" key="1">
    <source>
        <dbReference type="ARBA" id="ARBA00023015"/>
    </source>
</evidence>
<dbReference type="GO" id="GO:0000976">
    <property type="term" value="F:transcription cis-regulatory region binding"/>
    <property type="evidence" value="ECO:0007669"/>
    <property type="project" value="TreeGrafter"/>
</dbReference>
<dbReference type="PROSITE" id="PS50977">
    <property type="entry name" value="HTH_TETR_2"/>
    <property type="match status" value="1"/>
</dbReference>
<keyword evidence="2 4" id="KW-0238">DNA-binding</keyword>
<dbReference type="Pfam" id="PF21597">
    <property type="entry name" value="TetR_C_43"/>
    <property type="match status" value="1"/>
</dbReference>
<dbReference type="PANTHER" id="PTHR30055">
    <property type="entry name" value="HTH-TYPE TRANSCRIPTIONAL REGULATOR RUTR"/>
    <property type="match status" value="1"/>
</dbReference>
<dbReference type="Proteomes" id="UP000219612">
    <property type="component" value="Unassembled WGS sequence"/>
</dbReference>
<protein>
    <submittedName>
        <fullName evidence="6">DNA-binding transcriptional regulator, AcrR family</fullName>
    </submittedName>
</protein>
<keyword evidence="3" id="KW-0804">Transcription</keyword>
<evidence type="ECO:0000256" key="3">
    <source>
        <dbReference type="ARBA" id="ARBA00023163"/>
    </source>
</evidence>
<dbReference type="Pfam" id="PF00440">
    <property type="entry name" value="TetR_N"/>
    <property type="match status" value="1"/>
</dbReference>
<evidence type="ECO:0000256" key="4">
    <source>
        <dbReference type="PROSITE-ProRule" id="PRU00335"/>
    </source>
</evidence>
<dbReference type="InterPro" id="IPR009057">
    <property type="entry name" value="Homeodomain-like_sf"/>
</dbReference>
<dbReference type="AlphaFoldDB" id="A0A285H060"/>
<evidence type="ECO:0000313" key="6">
    <source>
        <dbReference type="EMBL" id="SNY29209.1"/>
    </source>
</evidence>
<dbReference type="InterPro" id="IPR049445">
    <property type="entry name" value="TetR_SbtR-like_C"/>
</dbReference>
<sequence>MTRSEPPAPAGGTLPGQPRLRADARRNVEGIRQAALDVFRVHGLTTPLDEVAKAAGVSKGTIYHRFGSRRGLIDAVVDDLVAERIADIIEAVSALADPLARFEEYLLRMWLLQYDEPAANDVLVRALPDSEQLTTLCDRASRFGRNLLEEAQSAGVIRPDLTPTDLTYLILERGAALRACAKQTRPDYERRLDFLLHGLRSHT</sequence>
<dbReference type="PRINTS" id="PR00455">
    <property type="entry name" value="HTHTETR"/>
</dbReference>
<dbReference type="GO" id="GO:0003700">
    <property type="term" value="F:DNA-binding transcription factor activity"/>
    <property type="evidence" value="ECO:0007669"/>
    <property type="project" value="TreeGrafter"/>
</dbReference>
<dbReference type="OrthoDB" id="9795011at2"/>
<evidence type="ECO:0000313" key="7">
    <source>
        <dbReference type="Proteomes" id="UP000219612"/>
    </source>
</evidence>
<feature type="domain" description="HTH tetR-type" evidence="5">
    <location>
        <begin position="25"/>
        <end position="84"/>
    </location>
</feature>
<dbReference type="RefSeq" id="WP_097319427.1">
    <property type="nucleotide sequence ID" value="NZ_OBDY01000003.1"/>
</dbReference>
<evidence type="ECO:0000256" key="2">
    <source>
        <dbReference type="ARBA" id="ARBA00023125"/>
    </source>
</evidence>
<dbReference type="SUPFAM" id="SSF48498">
    <property type="entry name" value="Tetracyclin repressor-like, C-terminal domain"/>
    <property type="match status" value="1"/>
</dbReference>
<accession>A0A285H060</accession>
<proteinExistence type="predicted"/>
<keyword evidence="1" id="KW-0805">Transcription regulation</keyword>
<name>A0A285H060_9ACTN</name>